<proteinExistence type="predicted"/>
<gene>
    <name evidence="1" type="ORF">CHILSU_LOCUS4654</name>
</gene>
<organism evidence="1 2">
    <name type="scientific">Chilo suppressalis</name>
    <name type="common">Asiatic rice borer moth</name>
    <dbReference type="NCBI Taxonomy" id="168631"/>
    <lineage>
        <taxon>Eukaryota</taxon>
        <taxon>Metazoa</taxon>
        <taxon>Ecdysozoa</taxon>
        <taxon>Arthropoda</taxon>
        <taxon>Hexapoda</taxon>
        <taxon>Insecta</taxon>
        <taxon>Pterygota</taxon>
        <taxon>Neoptera</taxon>
        <taxon>Endopterygota</taxon>
        <taxon>Lepidoptera</taxon>
        <taxon>Glossata</taxon>
        <taxon>Ditrysia</taxon>
        <taxon>Pyraloidea</taxon>
        <taxon>Crambidae</taxon>
        <taxon>Crambinae</taxon>
        <taxon>Chilo</taxon>
    </lineage>
</organism>
<name>A0ABN8B2C3_CHISP</name>
<sequence>MSRFVTYLDFYVFLRESEGEGLRNYKRLHQGILSCIATDVTETDCGKILKFCKIFTMNLYRRWTTASRIQKTFMNKNMDWLEQKIKWPVCDNLDLAEIFQDDTEEENQVPENIDYDDLPSTSCTMDVATSTTVIPRKPFEELGNKQKKRRSDGLKDFSEDELSFALVTLLKTNGKNDVAQVIEHLLKNPDRVNEVKSYLFDKKERDIMHEDHALALATSLDLSKWKYLTLRTCLTDIEGTAQLPSYHKILNAKMNCYPDKSDIEVTEIGARVKLQALLDLTARRIMQVVGPVVLPTSEMKMTSKWGFDGSSSQSNYKQRSGLPDFDDSSVFMTSLVPLKLESGNIIVWENPNPSSTFYCRPVKFLFAKETKDFVKQELSGMEEETRKLNVTRYKDYQISHDLHMTMIDGKISTIITDTPSAATCNICLAKPSEMNNLCEVISRPVRTEVYQYGLSSLHMWIRSMECLLHVSYNLDFKMWCARGDNKELKKARKHCTQQQFREETGLLVDIVKQGFGTTNDGNTARRFFKEYESSARITKIDENLIKRFAVILQVISSGNAIKIERFREYCKETAELFVHHYPWYNMPVSIHKLLIHGADICQHFSCLPIGIMSEEASEARNKEFRNTREHHTRKMGRILNNEDILNNFLITSDPYISHIRPKYGKSKKMALFQEAIDLLELPAEKEIEIDEVEVVASEAPVMADPLA</sequence>
<keyword evidence="2" id="KW-1185">Reference proteome</keyword>
<evidence type="ECO:0000313" key="1">
    <source>
        <dbReference type="EMBL" id="CAH0401430.1"/>
    </source>
</evidence>
<dbReference type="EMBL" id="OU963912">
    <property type="protein sequence ID" value="CAH0401430.1"/>
    <property type="molecule type" value="Genomic_DNA"/>
</dbReference>
<accession>A0ABN8B2C3</accession>
<dbReference type="Proteomes" id="UP001153292">
    <property type="component" value="Chromosome 19"/>
</dbReference>
<evidence type="ECO:0000313" key="2">
    <source>
        <dbReference type="Proteomes" id="UP001153292"/>
    </source>
</evidence>
<protein>
    <recommendedName>
        <fullName evidence="3">Nudix hydrolase domain-containing protein</fullName>
    </recommendedName>
</protein>
<evidence type="ECO:0008006" key="3">
    <source>
        <dbReference type="Google" id="ProtNLM"/>
    </source>
</evidence>
<reference evidence="1" key="1">
    <citation type="submission" date="2021-12" db="EMBL/GenBank/DDBJ databases">
        <authorList>
            <person name="King R."/>
        </authorList>
    </citation>
    <scope>NUCLEOTIDE SEQUENCE</scope>
</reference>